<dbReference type="AlphaFoldDB" id="A0A2J6R4L6"/>
<protein>
    <submittedName>
        <fullName evidence="3">Uncharacterized protein</fullName>
    </submittedName>
</protein>
<feature type="compositionally biased region" description="Polar residues" evidence="2">
    <location>
        <begin position="603"/>
        <end position="618"/>
    </location>
</feature>
<proteinExistence type="predicted"/>
<feature type="region of interest" description="Disordered" evidence="2">
    <location>
        <begin position="26"/>
        <end position="45"/>
    </location>
</feature>
<dbReference type="STRING" id="1149755.A0A2J6R4L6"/>
<dbReference type="PANTHER" id="PTHR13037">
    <property type="entry name" value="FORMIN"/>
    <property type="match status" value="1"/>
</dbReference>
<keyword evidence="4" id="KW-1185">Reference proteome</keyword>
<accession>A0A2J6R4L6</accession>
<evidence type="ECO:0000256" key="1">
    <source>
        <dbReference type="ARBA" id="ARBA00022581"/>
    </source>
</evidence>
<evidence type="ECO:0000313" key="4">
    <source>
        <dbReference type="Proteomes" id="UP000235786"/>
    </source>
</evidence>
<dbReference type="PANTHER" id="PTHR13037:SF24">
    <property type="entry name" value="POLYCOMB PROTEIN PCL-RELATED"/>
    <property type="match status" value="1"/>
</dbReference>
<name>A0A2J6R4L6_HYAVF</name>
<sequence length="1212" mass="132818">MLNATARVRGRQRFVNQVKKQLAATAAAATPSASNDDSDSDADDLQYVQPIGKGDMRLYSYFVPGLEEGRHTIDVTHNIDAPHQVKGSSAPVQTLPLSTHQEFEVYGPRYSLPQNSIHQNYPPQGHADYGEILPHIVFNDPHLPWERIVSSKDISPFTKPPPRNSTPWLALLVFTEDELRLSDTELGTVSQNGLFPDSPFKTPFPSLVGTQSKTTMKLTLPTRQAAMLDTWKPGVGNPPANRNIVTGIIRADDDDPNDRLIPKPDDGTEPIDPPTLDMVFVPTDVFSALFCSYDSKGMRQYPDQGIPDLTRYKYMAHSRQVNTQQMAGDAVEDEQGLFSIIISHRAGPLPGTPRAIPIPQTSFGGTPGTRPPVTLPHSVIVHLVSLEGIENYIRVPFTESRAGLVSLYSWTYSCLPPESVNFVDSMRAIGFNILTPDYSLKPPQALLGQLPVTGDPVAQRLQNRATDGFTLLRQFASTGEETAAFFRGALTPNQPPTPLNSNWPAQVNFSSGLDILDQQLGIMDITYSSAWELGRTMAMSDQSFTAALSRVRRATQKTAAASSKAAAMGDAFRTKKDILKRLPETVKFVSTLVDQKKAGKVSPSITASRQAPQKQSSEPADKSLAHPITRFASNAQSTMKKIASATPRFSVKDADPEPPPYNEYNIPQNEDWALIHKWIVDKMFLYNIPPQYLIVDPSHLPKESIRFFYIDPNWMNCLVDGALSIGNHLDEADDVVRAVMKNALNDYFKSPVDSVLQPNLPQIPRWGFFLRSAVVNAFPNLQIHAPWPAPSNPNNPETRLELLRNDVLNDDVLLCLLDRLPGAADLSEITISQPSHQQRYAVGTSLGPDSNGVNTLEFQFKRVYTTTPNDPEWSESLDIRTWKEGQGEVLIKTPLTPPNPSVIFDFDTNCMLVENFATTCNNVLDQELGSSFTDKDPSSALVGVQLNDPIQKMIVYCPQDPNGSVPTQANNTYYIPLPTVPDPPSDPYTPPNMRIDLPQIATPHTAGTITVNPNPPPPPAPSPSPPAPVPKSTATPTVSGFKTGWVQDGFISGQKGVHNIPAPPFTSETNLPIDLVIALNHNSLQDQTLYIWRIQVSLPKGDDAKHLLKAYDGTGAKMLSNQRFNIHGEASANYYNLYLIPRSTSQLVQVGKNADCSFIVNGIVVNGVVGGPVAVEVVTTYKVPGPPNTDASTWPDAGTSNQTIVLYKVAAS</sequence>
<reference evidence="3 4" key="1">
    <citation type="submission" date="2016-04" db="EMBL/GenBank/DDBJ databases">
        <title>A degradative enzymes factory behind the ericoid mycorrhizal symbiosis.</title>
        <authorList>
            <consortium name="DOE Joint Genome Institute"/>
            <person name="Martino E."/>
            <person name="Morin E."/>
            <person name="Grelet G."/>
            <person name="Kuo A."/>
            <person name="Kohler A."/>
            <person name="Daghino S."/>
            <person name="Barry K."/>
            <person name="Choi C."/>
            <person name="Cichocki N."/>
            <person name="Clum A."/>
            <person name="Copeland A."/>
            <person name="Hainaut M."/>
            <person name="Haridas S."/>
            <person name="Labutti K."/>
            <person name="Lindquist E."/>
            <person name="Lipzen A."/>
            <person name="Khouja H.-R."/>
            <person name="Murat C."/>
            <person name="Ohm R."/>
            <person name="Olson A."/>
            <person name="Spatafora J."/>
            <person name="Veneault-Fourrey C."/>
            <person name="Henrissat B."/>
            <person name="Grigoriev I."/>
            <person name="Martin F."/>
            <person name="Perotto S."/>
        </authorList>
    </citation>
    <scope>NUCLEOTIDE SEQUENCE [LARGE SCALE GENOMIC DNA]</scope>
    <source>
        <strain evidence="3 4">F</strain>
    </source>
</reference>
<feature type="region of interest" description="Disordered" evidence="2">
    <location>
        <begin position="1005"/>
        <end position="1038"/>
    </location>
</feature>
<feature type="region of interest" description="Disordered" evidence="2">
    <location>
        <begin position="646"/>
        <end position="665"/>
    </location>
</feature>
<dbReference type="EMBL" id="KZ613956">
    <property type="protein sequence ID" value="PMD33466.1"/>
    <property type="molecule type" value="Genomic_DNA"/>
</dbReference>
<keyword evidence="1" id="KW-0945">Host-virus interaction</keyword>
<feature type="compositionally biased region" description="Pro residues" evidence="2">
    <location>
        <begin position="1013"/>
        <end position="1029"/>
    </location>
</feature>
<gene>
    <name evidence="3" type="ORF">L207DRAFT_639569</name>
</gene>
<organism evidence="3 4">
    <name type="scientific">Hyaloscypha variabilis (strain UAMH 11265 / GT02V1 / F)</name>
    <name type="common">Meliniomyces variabilis</name>
    <dbReference type="NCBI Taxonomy" id="1149755"/>
    <lineage>
        <taxon>Eukaryota</taxon>
        <taxon>Fungi</taxon>
        <taxon>Dikarya</taxon>
        <taxon>Ascomycota</taxon>
        <taxon>Pezizomycotina</taxon>
        <taxon>Leotiomycetes</taxon>
        <taxon>Helotiales</taxon>
        <taxon>Hyaloscyphaceae</taxon>
        <taxon>Hyaloscypha</taxon>
        <taxon>Hyaloscypha variabilis</taxon>
    </lineage>
</organism>
<dbReference type="Proteomes" id="UP000235786">
    <property type="component" value="Unassembled WGS sequence"/>
</dbReference>
<feature type="compositionally biased region" description="Low complexity" evidence="2">
    <location>
        <begin position="26"/>
        <end position="35"/>
    </location>
</feature>
<dbReference type="OrthoDB" id="3029913at2759"/>
<evidence type="ECO:0000256" key="2">
    <source>
        <dbReference type="SAM" id="MobiDB-lite"/>
    </source>
</evidence>
<feature type="region of interest" description="Disordered" evidence="2">
    <location>
        <begin position="599"/>
        <end position="625"/>
    </location>
</feature>
<evidence type="ECO:0000313" key="3">
    <source>
        <dbReference type="EMBL" id="PMD33466.1"/>
    </source>
</evidence>